<proteinExistence type="predicted"/>
<feature type="domain" description="B box-type" evidence="3">
    <location>
        <begin position="66"/>
        <end position="104"/>
    </location>
</feature>
<keyword evidence="5" id="KW-1185">Reference proteome</keyword>
<dbReference type="AlphaFoldDB" id="A0A8W8MLQ6"/>
<evidence type="ECO:0000313" key="4">
    <source>
        <dbReference type="EnsemblMetazoa" id="G34217.1:cds"/>
    </source>
</evidence>
<reference evidence="4" key="1">
    <citation type="submission" date="2022-08" db="UniProtKB">
        <authorList>
            <consortium name="EnsemblMetazoa"/>
        </authorList>
    </citation>
    <scope>IDENTIFICATION</scope>
    <source>
        <strain evidence="4">05x7-T-G4-1.051#20</strain>
    </source>
</reference>
<evidence type="ECO:0000256" key="1">
    <source>
        <dbReference type="ARBA" id="ARBA00022536"/>
    </source>
</evidence>
<evidence type="ECO:0000256" key="2">
    <source>
        <dbReference type="PROSITE-ProRule" id="PRU00024"/>
    </source>
</evidence>
<dbReference type="SUPFAM" id="SSF57845">
    <property type="entry name" value="B-box zinc-binding domain"/>
    <property type="match status" value="1"/>
</dbReference>
<dbReference type="Proteomes" id="UP000005408">
    <property type="component" value="Unassembled WGS sequence"/>
</dbReference>
<keyword evidence="2" id="KW-0479">Metal-binding</keyword>
<dbReference type="PROSITE" id="PS50119">
    <property type="entry name" value="ZF_BBOX"/>
    <property type="match status" value="2"/>
</dbReference>
<dbReference type="Gene3D" id="3.30.160.60">
    <property type="entry name" value="Classic Zinc Finger"/>
    <property type="match status" value="1"/>
</dbReference>
<dbReference type="GO" id="GO:0005044">
    <property type="term" value="F:scavenger receptor activity"/>
    <property type="evidence" value="ECO:0007669"/>
    <property type="project" value="InterPro"/>
</dbReference>
<keyword evidence="2" id="KW-0862">Zinc</keyword>
<feature type="domain" description="B box-type" evidence="3">
    <location>
        <begin position="7"/>
        <end position="52"/>
    </location>
</feature>
<dbReference type="InterPro" id="IPR042635">
    <property type="entry name" value="MEGF10/SREC1/2-like"/>
</dbReference>
<name>A0A8W8MLQ6_MAGGI</name>
<dbReference type="SMART" id="SM00336">
    <property type="entry name" value="BBOX"/>
    <property type="match status" value="2"/>
</dbReference>
<dbReference type="Pfam" id="PF00643">
    <property type="entry name" value="zf-B_box"/>
    <property type="match status" value="1"/>
</dbReference>
<dbReference type="PANTHER" id="PTHR24043">
    <property type="entry name" value="SCAVENGER RECEPTOR CLASS F"/>
    <property type="match status" value="1"/>
</dbReference>
<dbReference type="InterPro" id="IPR000315">
    <property type="entry name" value="Znf_B-box"/>
</dbReference>
<sequence length="691" mass="78400">MATNTAQDAVRCSLCTEVVVFLCGSCHVNLCGQCLPTHLDRNKSLKHEILSYTSESVQPKPQVPECQDHPGESRKLYCQDCNVPICSQCLIMTGNHNRHGAVKLADFWEKTRNIIIEDLIELHHFEKEYSMIVKDRENKIKKYTEHSNQEKILLKKRGQELYQILTKAIETIEHELTDMVKEDLQILQNDKDKVQHSYQVIKDCIERNEHILNEENSFKMLEYKSIVEELRLVPSMKDISPPKLILPDVKKEEIIKQVVSLQSSVLSTLPGFTISKTGDVTMVSTLTMMEEPTLLAVLLTHCTKLKGICCESEEKVWIYGDDEKIKQLDRSGNALNSFNAASGTSQKDIAMNSDGNIAFSHKEDACIYLVKKTKIEKFVDVSGWIPYGKRSDYNSYRSTPHTSILDLAFVQIILLRLQKLAMCLYSESQSCYRLETSMVVHFDLMFECLKHFDTMFQRLLRMLIFTIISRYTAGDWCLRTYKGCCPGFSLNSTTQQCECYVGWNCSTPCPYPTYGVRCQGYCNCYKDLCDISMGCIIRTTAAQKKCNPGFFEKDCRAKCSFPYFGKDCQERCDCDESLCDVSTGCLVVTTVHTSCNPGYFGTDCRGKCSYPYYGAECQGQCDCDEDLCDVSTGCIAITTVQAGCIPGYVGENCRGKCSYPYYGMDCQNQCDCDENRCDFSTGCTNFTKDPE</sequence>
<evidence type="ECO:0000259" key="3">
    <source>
        <dbReference type="PROSITE" id="PS50119"/>
    </source>
</evidence>
<dbReference type="EnsemblMetazoa" id="G34217.1">
    <property type="protein sequence ID" value="G34217.1:cds"/>
    <property type="gene ID" value="G34217"/>
</dbReference>
<dbReference type="Gene3D" id="2.170.300.10">
    <property type="entry name" value="Tie2 ligand-binding domain superfamily"/>
    <property type="match status" value="2"/>
</dbReference>
<keyword evidence="2" id="KW-0863">Zinc-finger</keyword>
<evidence type="ECO:0000313" key="5">
    <source>
        <dbReference type="Proteomes" id="UP000005408"/>
    </source>
</evidence>
<dbReference type="PANTHER" id="PTHR24043:SF8">
    <property type="entry name" value="EGF-LIKE DOMAIN-CONTAINING PROTEIN"/>
    <property type="match status" value="1"/>
</dbReference>
<keyword evidence="1" id="KW-0245">EGF-like domain</keyword>
<accession>A0A8W8MLQ6</accession>
<dbReference type="GO" id="GO:0008270">
    <property type="term" value="F:zinc ion binding"/>
    <property type="evidence" value="ECO:0007669"/>
    <property type="project" value="UniProtKB-KW"/>
</dbReference>
<organism evidence="4 5">
    <name type="scientific">Magallana gigas</name>
    <name type="common">Pacific oyster</name>
    <name type="synonym">Crassostrea gigas</name>
    <dbReference type="NCBI Taxonomy" id="29159"/>
    <lineage>
        <taxon>Eukaryota</taxon>
        <taxon>Metazoa</taxon>
        <taxon>Spiralia</taxon>
        <taxon>Lophotrochozoa</taxon>
        <taxon>Mollusca</taxon>
        <taxon>Bivalvia</taxon>
        <taxon>Autobranchia</taxon>
        <taxon>Pteriomorphia</taxon>
        <taxon>Ostreida</taxon>
        <taxon>Ostreoidea</taxon>
        <taxon>Ostreidae</taxon>
        <taxon>Magallana</taxon>
    </lineage>
</organism>
<protein>
    <recommendedName>
        <fullName evidence="3">B box-type domain-containing protein</fullName>
    </recommendedName>
</protein>